<dbReference type="Proteomes" id="UP000324832">
    <property type="component" value="Unassembled WGS sequence"/>
</dbReference>
<feature type="compositionally biased region" description="Polar residues" evidence="3">
    <location>
        <begin position="265"/>
        <end position="279"/>
    </location>
</feature>
<dbReference type="Pfam" id="PF02373">
    <property type="entry name" value="JmjC"/>
    <property type="match status" value="1"/>
</dbReference>
<gene>
    <name evidence="6" type="ORF">LSINAPIS_LOCUS9539</name>
</gene>
<evidence type="ECO:0000313" key="6">
    <source>
        <dbReference type="EMBL" id="VVC98460.1"/>
    </source>
</evidence>
<dbReference type="Pfam" id="PF01388">
    <property type="entry name" value="ARID"/>
    <property type="match status" value="1"/>
</dbReference>
<sequence>MESTGAAAASRKSNNQFFVELNTAEVANFMDTKGFDSESRNAYALLLGMSDARQANHLSGISMATNTSTDEVTDRSEEERYKVTSMENNASTLLLTDLRQAESYTLNAPNQWSAARVKTPSPVALTNPAVNQNIPGSLRSCIPVNNEMSSQTCASNSIKTMKQLLSEWDKIKHNICKSCPKCNMLLLLDEIIKQFNTKFGFDVPQFSTPTISDIIDLTLDDCDNGEDIINISGRYASYVREINDVLNKTLKQEQPDSLNIEDTENNGNLQYTENSSNDINIDAHDGSNKRFNNSDPMKYIEHITKQCTQGMLKVVPPPQFKPPCQLGGPIHFTVVLHYISRMYKRWTPITKEITTMRAYLASQGVQIGRPPFIKGIQVDLPKLMNTIEKNGGFRNMQTKQQWDKVAQAMNYTSLRNPQKRLDQMYVRHILPYATLSSVWQKRYEALLFRSENPLRRGENILDGREMPPRDEYTDKEAKLLKHIAEIEECVIAATANELFLGDANTPSAEDVEIVYWDIVTSGKEHVCVCGASVDTSDGGHGFPLKCKPYCDSAWNLKNLPGNLLGVLGEVPGVTVTTLHLEMAFSTSCWHRDPHGLPWIEYLHTGADKIWYSLPEEENENFRRVVKKYCPHICQNKSVWLPSDMVMIPPEVLLQEGVKLTRTVQKPGEYVIVCPRAYTCSVATGFSVCESVYFALYSSVGIIVSSFGGQIRERSKPPSGAWNTKELDECQVCSSTLYLSRVVGVKRMRDGAMCPKHALIILNKGTRSRQGDSTLDLKGVTLDIFYSSVEIEEILQSIVRRCEGVSINRR</sequence>
<evidence type="ECO:0000256" key="2">
    <source>
        <dbReference type="ARBA" id="ARBA00023242"/>
    </source>
</evidence>
<dbReference type="GO" id="GO:0005634">
    <property type="term" value="C:nucleus"/>
    <property type="evidence" value="ECO:0007669"/>
    <property type="project" value="UniProtKB-SubCell"/>
</dbReference>
<dbReference type="InterPro" id="IPR003347">
    <property type="entry name" value="JmjC_dom"/>
</dbReference>
<evidence type="ECO:0000256" key="1">
    <source>
        <dbReference type="ARBA" id="ARBA00004123"/>
    </source>
</evidence>
<evidence type="ECO:0000256" key="3">
    <source>
        <dbReference type="SAM" id="MobiDB-lite"/>
    </source>
</evidence>
<keyword evidence="7" id="KW-1185">Reference proteome</keyword>
<evidence type="ECO:0000259" key="4">
    <source>
        <dbReference type="PROSITE" id="PS51011"/>
    </source>
</evidence>
<dbReference type="SMART" id="SM00558">
    <property type="entry name" value="JmjC"/>
    <property type="match status" value="1"/>
</dbReference>
<keyword evidence="2" id="KW-0539">Nucleus</keyword>
<dbReference type="PANTHER" id="PTHR10694:SF113">
    <property type="entry name" value="PROTEIN JUMONJI"/>
    <property type="match status" value="1"/>
</dbReference>
<dbReference type="GO" id="GO:0006338">
    <property type="term" value="P:chromatin remodeling"/>
    <property type="evidence" value="ECO:0007669"/>
    <property type="project" value="TreeGrafter"/>
</dbReference>
<feature type="domain" description="JmjC" evidence="5">
    <location>
        <begin position="548"/>
        <end position="710"/>
    </location>
</feature>
<dbReference type="SMART" id="SM00501">
    <property type="entry name" value="BRIGHT"/>
    <property type="match status" value="1"/>
</dbReference>
<proteinExistence type="predicted"/>
<dbReference type="Gene3D" id="2.60.120.650">
    <property type="entry name" value="Cupin"/>
    <property type="match status" value="1"/>
</dbReference>
<dbReference type="PROSITE" id="PS51184">
    <property type="entry name" value="JMJC"/>
    <property type="match status" value="1"/>
</dbReference>
<accession>A0A5E4QJK3</accession>
<evidence type="ECO:0008006" key="8">
    <source>
        <dbReference type="Google" id="ProtNLM"/>
    </source>
</evidence>
<name>A0A5E4QJK3_9NEOP</name>
<dbReference type="GO" id="GO:0000785">
    <property type="term" value="C:chromatin"/>
    <property type="evidence" value="ECO:0007669"/>
    <property type="project" value="TreeGrafter"/>
</dbReference>
<dbReference type="Gene3D" id="1.10.150.60">
    <property type="entry name" value="ARID DNA-binding domain"/>
    <property type="match status" value="1"/>
</dbReference>
<organism evidence="6 7">
    <name type="scientific">Leptidea sinapis</name>
    <dbReference type="NCBI Taxonomy" id="189913"/>
    <lineage>
        <taxon>Eukaryota</taxon>
        <taxon>Metazoa</taxon>
        <taxon>Ecdysozoa</taxon>
        <taxon>Arthropoda</taxon>
        <taxon>Hexapoda</taxon>
        <taxon>Insecta</taxon>
        <taxon>Pterygota</taxon>
        <taxon>Neoptera</taxon>
        <taxon>Endopterygota</taxon>
        <taxon>Lepidoptera</taxon>
        <taxon>Glossata</taxon>
        <taxon>Ditrysia</taxon>
        <taxon>Papilionoidea</taxon>
        <taxon>Pieridae</taxon>
        <taxon>Dismorphiinae</taxon>
        <taxon>Leptidea</taxon>
    </lineage>
</organism>
<dbReference type="SUPFAM" id="SSF46774">
    <property type="entry name" value="ARID-like"/>
    <property type="match status" value="1"/>
</dbReference>
<reference evidence="6 7" key="1">
    <citation type="submission" date="2017-07" db="EMBL/GenBank/DDBJ databases">
        <authorList>
            <person name="Talla V."/>
            <person name="Backstrom N."/>
        </authorList>
    </citation>
    <scope>NUCLEOTIDE SEQUENCE [LARGE SCALE GENOMIC DNA]</scope>
</reference>
<comment type="subcellular location">
    <subcellularLocation>
        <location evidence="1">Nucleus</location>
    </subcellularLocation>
</comment>
<dbReference type="EMBL" id="FZQP02003557">
    <property type="protein sequence ID" value="VVC98460.1"/>
    <property type="molecule type" value="Genomic_DNA"/>
</dbReference>
<protein>
    <recommendedName>
        <fullName evidence="8">ARID domain-containing protein</fullName>
    </recommendedName>
</protein>
<feature type="region of interest" description="Disordered" evidence="3">
    <location>
        <begin position="256"/>
        <end position="280"/>
    </location>
</feature>
<dbReference type="GO" id="GO:0010468">
    <property type="term" value="P:regulation of gene expression"/>
    <property type="evidence" value="ECO:0007669"/>
    <property type="project" value="TreeGrafter"/>
</dbReference>
<dbReference type="SMART" id="SM01014">
    <property type="entry name" value="ARID"/>
    <property type="match status" value="1"/>
</dbReference>
<dbReference type="AlphaFoldDB" id="A0A5E4QJK3"/>
<dbReference type="PROSITE" id="PS51011">
    <property type="entry name" value="ARID"/>
    <property type="match status" value="1"/>
</dbReference>
<dbReference type="GO" id="GO:0003677">
    <property type="term" value="F:DNA binding"/>
    <property type="evidence" value="ECO:0007669"/>
    <property type="project" value="InterPro"/>
</dbReference>
<dbReference type="InterPro" id="IPR001606">
    <property type="entry name" value="ARID_dom"/>
</dbReference>
<evidence type="ECO:0000313" key="7">
    <source>
        <dbReference type="Proteomes" id="UP000324832"/>
    </source>
</evidence>
<evidence type="ECO:0000259" key="5">
    <source>
        <dbReference type="PROSITE" id="PS51184"/>
    </source>
</evidence>
<dbReference type="InterPro" id="IPR036431">
    <property type="entry name" value="ARID_dom_sf"/>
</dbReference>
<feature type="domain" description="ARID" evidence="4">
    <location>
        <begin position="346"/>
        <end position="437"/>
    </location>
</feature>
<dbReference type="SUPFAM" id="SSF51197">
    <property type="entry name" value="Clavaminate synthase-like"/>
    <property type="match status" value="1"/>
</dbReference>
<dbReference type="PANTHER" id="PTHR10694">
    <property type="entry name" value="LYSINE-SPECIFIC DEMETHYLASE"/>
    <property type="match status" value="1"/>
</dbReference>